<comment type="cofactor">
    <cofactor evidence="4">
        <name>Zn(2+)</name>
        <dbReference type="ChEBI" id="CHEBI:29105"/>
    </cofactor>
    <text evidence="4">Binds 1 zinc ion per subunit.</text>
</comment>
<name>A0A2J6X2G8_9CHLR</name>
<dbReference type="Gene3D" id="3.20.20.140">
    <property type="entry name" value="Metal-dependent hydrolases"/>
    <property type="match status" value="1"/>
</dbReference>
<dbReference type="Pfam" id="PF01979">
    <property type="entry name" value="Amidohydro_1"/>
    <property type="match status" value="1"/>
</dbReference>
<evidence type="ECO:0000313" key="7">
    <source>
        <dbReference type="Proteomes" id="UP000243376"/>
    </source>
</evidence>
<dbReference type="InterPro" id="IPR011059">
    <property type="entry name" value="Metal-dep_hydrolase_composite"/>
</dbReference>
<protein>
    <recommendedName>
        <fullName evidence="4">5-methylthioadenosine/S-adenosylhomocysteine deaminase</fullName>
        <shortName evidence="4">MTA/SAH deaminase</shortName>
        <ecNumber evidence="4">3.5.4.28</ecNumber>
        <ecNumber evidence="4">3.5.4.31</ecNumber>
    </recommendedName>
</protein>
<dbReference type="SUPFAM" id="SSF51556">
    <property type="entry name" value="Metallo-dependent hydrolases"/>
    <property type="match status" value="1"/>
</dbReference>
<dbReference type="AlphaFoldDB" id="A0A2J6X2G8"/>
<evidence type="ECO:0000256" key="2">
    <source>
        <dbReference type="ARBA" id="ARBA00022801"/>
    </source>
</evidence>
<organism evidence="6 7">
    <name type="scientific">Chloroflexus aggregans</name>
    <dbReference type="NCBI Taxonomy" id="152260"/>
    <lineage>
        <taxon>Bacteria</taxon>
        <taxon>Bacillati</taxon>
        <taxon>Chloroflexota</taxon>
        <taxon>Chloroflexia</taxon>
        <taxon>Chloroflexales</taxon>
        <taxon>Chloroflexineae</taxon>
        <taxon>Chloroflexaceae</taxon>
        <taxon>Chloroflexus</taxon>
    </lineage>
</organism>
<dbReference type="InterPro" id="IPR006680">
    <property type="entry name" value="Amidohydro-rel"/>
</dbReference>
<dbReference type="PANTHER" id="PTHR43794">
    <property type="entry name" value="AMINOHYDROLASE SSNA-RELATED"/>
    <property type="match status" value="1"/>
</dbReference>
<dbReference type="SUPFAM" id="SSF51338">
    <property type="entry name" value="Composite domain of metallo-dependent hydrolases"/>
    <property type="match status" value="2"/>
</dbReference>
<dbReference type="EC" id="3.5.4.31" evidence="4"/>
<reference evidence="6 7" key="1">
    <citation type="submission" date="2018-01" db="EMBL/GenBank/DDBJ databases">
        <title>Metagenomic assembled genomes from two thermal pools in the Uzon Caldera, Kamchatka, Russia.</title>
        <authorList>
            <person name="Wilkins L."/>
            <person name="Ettinger C."/>
        </authorList>
    </citation>
    <scope>NUCLEOTIDE SEQUENCE [LARGE SCALE GENOMIC DNA]</scope>
    <source>
        <strain evidence="6">ZAV-02</strain>
    </source>
</reference>
<feature type="binding site" evidence="4">
    <location>
        <position position="94"/>
    </location>
    <ligand>
        <name>substrate</name>
    </ligand>
</feature>
<comment type="similarity">
    <text evidence="4">Belongs to the metallo-dependent hydrolases superfamily. MTA/SAH deaminase family.</text>
</comment>
<feature type="binding site" evidence="4">
    <location>
        <position position="298"/>
    </location>
    <ligand>
        <name>substrate</name>
    </ligand>
</feature>
<feature type="binding site" evidence="4">
    <location>
        <position position="65"/>
    </location>
    <ligand>
        <name>Zn(2+)</name>
        <dbReference type="ChEBI" id="CHEBI:29105"/>
    </ligand>
</feature>
<dbReference type="PANTHER" id="PTHR43794:SF11">
    <property type="entry name" value="AMIDOHYDROLASE-RELATED DOMAIN-CONTAINING PROTEIN"/>
    <property type="match status" value="1"/>
</dbReference>
<proteinExistence type="inferred from homology"/>
<comment type="caution">
    <text evidence="4">Lacks conserved residue(s) required for the propagation of feature annotation.</text>
</comment>
<comment type="caution">
    <text evidence="6">The sequence shown here is derived from an EMBL/GenBank/DDBJ whole genome shotgun (WGS) entry which is preliminary data.</text>
</comment>
<sequence>MYDLLIQHVDVLQIANGAPTILPRHDLAITDRRISAIAPAISSGLAREVIDGEGHLAIPGLINSHAHTAMSLFRGVAEDVPIEEWFNRFIWPLETNLTPEDVYWGTLLGLAEMIEAGVTCVADHYFTTDVIAQAVQESGMRALLAWTLFSGADEDTQLNSARRFTEQWHGAAGDRIRVWMGPHSPYTCTPSFLGRIARTARELGVGIHIHLAETAGQVAQSIATYGRSPVMVAYDAGLFAGPALAAHVAHVSPEDIAILATHGVAVAVTPKTEMKLGIGVAPVTTMRAAGVTVALGSDGAASNNTYDVLESARLLALLEKLRTGDARVMPIGTVLELATVAGAQALQWAGLGVLQPGARADLALIQYATAHTQPIHNPAAALLYSSQPADVRTVIVDGRILMRDRVLLTIDKPRVLREVIARMERLTQYQFDKRIAVYPESRTDA</sequence>
<dbReference type="EMBL" id="PNIQ01000764">
    <property type="protein sequence ID" value="PMP78110.1"/>
    <property type="molecule type" value="Genomic_DNA"/>
</dbReference>
<feature type="binding site" evidence="4">
    <location>
        <position position="210"/>
    </location>
    <ligand>
        <name>Zn(2+)</name>
        <dbReference type="ChEBI" id="CHEBI:29105"/>
    </ligand>
</feature>
<feature type="domain" description="Amidohydrolase-related" evidence="5">
    <location>
        <begin position="57"/>
        <end position="400"/>
    </location>
</feature>
<keyword evidence="2 4" id="KW-0378">Hydrolase</keyword>
<dbReference type="GO" id="GO:0090614">
    <property type="term" value="F:5'-methylthioadenosine deaminase activity"/>
    <property type="evidence" value="ECO:0007669"/>
    <property type="project" value="UniProtKB-UniRule"/>
</dbReference>
<gene>
    <name evidence="4" type="primary">mtaD</name>
    <name evidence="6" type="ORF">C0184_11395</name>
</gene>
<dbReference type="Proteomes" id="UP000243376">
    <property type="component" value="Unassembled WGS sequence"/>
</dbReference>
<keyword evidence="3 4" id="KW-0862">Zinc</keyword>
<evidence type="ECO:0000313" key="6">
    <source>
        <dbReference type="EMBL" id="PMP78110.1"/>
    </source>
</evidence>
<dbReference type="InterPro" id="IPR032466">
    <property type="entry name" value="Metal_Hydrolase"/>
</dbReference>
<comment type="catalytic activity">
    <reaction evidence="4">
        <text>S-adenosyl-L-homocysteine + H2O + H(+) = S-inosyl-L-homocysteine + NH4(+)</text>
        <dbReference type="Rhea" id="RHEA:20716"/>
        <dbReference type="ChEBI" id="CHEBI:15377"/>
        <dbReference type="ChEBI" id="CHEBI:15378"/>
        <dbReference type="ChEBI" id="CHEBI:28938"/>
        <dbReference type="ChEBI" id="CHEBI:57856"/>
        <dbReference type="ChEBI" id="CHEBI:57985"/>
        <dbReference type="EC" id="3.5.4.28"/>
    </reaction>
</comment>
<comment type="function">
    <text evidence="4">Catalyzes the deamination of 5-methylthioadenosine and S-adenosyl-L-homocysteine into 5-methylthioinosine and S-inosyl-L-homocysteine, respectively. Is also able to deaminate adenosine.</text>
</comment>
<dbReference type="FunFam" id="3.20.20.140:FF:000014">
    <property type="entry name" value="5-methylthioadenosine/S-adenosylhomocysteine deaminase"/>
    <property type="match status" value="1"/>
</dbReference>
<feature type="binding site" evidence="4">
    <location>
        <position position="183"/>
    </location>
    <ligand>
        <name>substrate</name>
    </ligand>
</feature>
<dbReference type="Gene3D" id="2.30.40.10">
    <property type="entry name" value="Urease, subunit C, domain 1"/>
    <property type="match status" value="1"/>
</dbReference>
<dbReference type="CDD" id="cd01298">
    <property type="entry name" value="ATZ_TRZ_like"/>
    <property type="match status" value="1"/>
</dbReference>
<evidence type="ECO:0000256" key="1">
    <source>
        <dbReference type="ARBA" id="ARBA00022723"/>
    </source>
</evidence>
<evidence type="ECO:0000256" key="3">
    <source>
        <dbReference type="ARBA" id="ARBA00022833"/>
    </source>
</evidence>
<evidence type="ECO:0000259" key="5">
    <source>
        <dbReference type="Pfam" id="PF01979"/>
    </source>
</evidence>
<dbReference type="GO" id="GO:0050270">
    <property type="term" value="F:S-adenosylhomocysteine deaminase activity"/>
    <property type="evidence" value="ECO:0007669"/>
    <property type="project" value="UniProtKB-UniRule"/>
</dbReference>
<accession>A0A2J6X2G8</accession>
<comment type="catalytic activity">
    <reaction evidence="4">
        <text>S-methyl-5'-thioadenosine + H2O + H(+) = S-methyl-5'-thioinosine + NH4(+)</text>
        <dbReference type="Rhea" id="RHEA:25025"/>
        <dbReference type="ChEBI" id="CHEBI:15377"/>
        <dbReference type="ChEBI" id="CHEBI:15378"/>
        <dbReference type="ChEBI" id="CHEBI:17509"/>
        <dbReference type="ChEBI" id="CHEBI:28938"/>
        <dbReference type="ChEBI" id="CHEBI:48595"/>
        <dbReference type="EC" id="3.5.4.31"/>
    </reaction>
</comment>
<evidence type="ECO:0000256" key="4">
    <source>
        <dbReference type="HAMAP-Rule" id="MF_01281"/>
    </source>
</evidence>
<keyword evidence="1 4" id="KW-0479">Metal-binding</keyword>
<dbReference type="InterPro" id="IPR023512">
    <property type="entry name" value="Deaminase_MtaD/DadD"/>
</dbReference>
<feature type="binding site" evidence="4">
    <location>
        <position position="67"/>
    </location>
    <ligand>
        <name>Zn(2+)</name>
        <dbReference type="ChEBI" id="CHEBI:29105"/>
    </ligand>
</feature>
<dbReference type="EC" id="3.5.4.28" evidence="4"/>
<dbReference type="GO" id="GO:0046872">
    <property type="term" value="F:metal ion binding"/>
    <property type="evidence" value="ECO:0007669"/>
    <property type="project" value="UniProtKB-KW"/>
</dbReference>
<dbReference type="InterPro" id="IPR050287">
    <property type="entry name" value="MTA/SAH_deaminase"/>
</dbReference>
<dbReference type="HAMAP" id="MF_01281">
    <property type="entry name" value="MTA_SAH_deamin"/>
    <property type="match status" value="1"/>
</dbReference>
<feature type="binding site" evidence="4">
    <location>
        <position position="213"/>
    </location>
    <ligand>
        <name>substrate</name>
    </ligand>
</feature>
<feature type="binding site" evidence="4">
    <location>
        <position position="298"/>
    </location>
    <ligand>
        <name>Zn(2+)</name>
        <dbReference type="ChEBI" id="CHEBI:29105"/>
    </ligand>
</feature>